<dbReference type="GO" id="GO:0016301">
    <property type="term" value="F:kinase activity"/>
    <property type="evidence" value="ECO:0007669"/>
    <property type="project" value="UniProtKB-KW"/>
</dbReference>
<dbReference type="InterPro" id="IPR005338">
    <property type="entry name" value="Anhydro_N_Ac-Mur_kinase"/>
</dbReference>
<dbReference type="PANTHER" id="PTHR30605:SF0">
    <property type="entry name" value="ANHYDRO-N-ACETYLMURAMIC ACID KINASE"/>
    <property type="match status" value="1"/>
</dbReference>
<proteinExistence type="predicted"/>
<dbReference type="GO" id="GO:0005524">
    <property type="term" value="F:ATP binding"/>
    <property type="evidence" value="ECO:0007669"/>
    <property type="project" value="InterPro"/>
</dbReference>
<gene>
    <name evidence="1" type="ORF">DIT68_15880</name>
</gene>
<dbReference type="InterPro" id="IPR043129">
    <property type="entry name" value="ATPase_NBD"/>
</dbReference>
<dbReference type="SUPFAM" id="SSF53067">
    <property type="entry name" value="Actin-like ATPase domain"/>
    <property type="match status" value="1"/>
</dbReference>
<dbReference type="OrthoDB" id="9763949at2"/>
<dbReference type="GO" id="GO:0006040">
    <property type="term" value="P:amino sugar metabolic process"/>
    <property type="evidence" value="ECO:0007669"/>
    <property type="project" value="InterPro"/>
</dbReference>
<dbReference type="Proteomes" id="UP000245370">
    <property type="component" value="Unassembled WGS sequence"/>
</dbReference>
<dbReference type="GO" id="GO:0016773">
    <property type="term" value="F:phosphotransferase activity, alcohol group as acceptor"/>
    <property type="evidence" value="ECO:0007669"/>
    <property type="project" value="InterPro"/>
</dbReference>
<keyword evidence="2" id="KW-1185">Reference proteome</keyword>
<sequence>MKSFRVIGLMSGTSLDGLDVADVTFSLNDSNQWRFKLNNAVVYPFGDELYARLKKAFHLPAHELAELSSVLGVFYADKVMQFLKEFELKDAQIDFIASHGQTIFHQPDKGFTLQIGNGPELAIHSNIPTVVDFRTKDVALGGNGAPLIPVADHLLFPDYADTFLNLGGFSNFSFKQNGKVMSYDICPVNIMANELVREVGEEYDFGGELGARGVINHELLCKLNALNFYQQKGPKSLGWEWVEKQMLPFFTNEVSLEDRLRTLYEHIAYQVGTSLNQVNASATLVTGGGAKNHFLVEKIKAYSKGEVIVPNMDLIDFKEAIGFAFLGLLRWQNKVNIWSSVTGSKRDSSSGIVIRP</sequence>
<accession>A0A2U2X0C9</accession>
<dbReference type="AlphaFoldDB" id="A0A2U2X0C9"/>
<name>A0A2U2X0C9_9FLAO</name>
<dbReference type="PANTHER" id="PTHR30605">
    <property type="entry name" value="ANHYDRO-N-ACETYLMURAMIC ACID KINASE"/>
    <property type="match status" value="1"/>
</dbReference>
<evidence type="ECO:0000313" key="1">
    <source>
        <dbReference type="EMBL" id="PWH81238.1"/>
    </source>
</evidence>
<dbReference type="GO" id="GO:0009254">
    <property type="term" value="P:peptidoglycan turnover"/>
    <property type="evidence" value="ECO:0007669"/>
    <property type="project" value="InterPro"/>
</dbReference>
<organism evidence="1 2">
    <name type="scientific">Brumimicrobium oceani</name>
    <dbReference type="NCBI Taxonomy" id="2100725"/>
    <lineage>
        <taxon>Bacteria</taxon>
        <taxon>Pseudomonadati</taxon>
        <taxon>Bacteroidota</taxon>
        <taxon>Flavobacteriia</taxon>
        <taxon>Flavobacteriales</taxon>
        <taxon>Crocinitomicaceae</taxon>
        <taxon>Brumimicrobium</taxon>
    </lineage>
</organism>
<keyword evidence="1" id="KW-0808">Transferase</keyword>
<dbReference type="Gene3D" id="3.30.420.40">
    <property type="match status" value="2"/>
</dbReference>
<dbReference type="EMBL" id="QFRJ01000022">
    <property type="protein sequence ID" value="PWH81238.1"/>
    <property type="molecule type" value="Genomic_DNA"/>
</dbReference>
<dbReference type="RefSeq" id="WP_109360816.1">
    <property type="nucleotide sequence ID" value="NZ_QFRJ01000022.1"/>
</dbReference>
<reference evidence="1 2" key="2">
    <citation type="submission" date="2018-05" db="EMBL/GenBank/DDBJ databases">
        <authorList>
            <person name="Lanie J.A."/>
            <person name="Ng W.-L."/>
            <person name="Kazmierczak K.M."/>
            <person name="Andrzejewski T.M."/>
            <person name="Davidsen T.M."/>
            <person name="Wayne K.J."/>
            <person name="Tettelin H."/>
            <person name="Glass J.I."/>
            <person name="Rusch D."/>
            <person name="Podicherti R."/>
            <person name="Tsui H.-C.T."/>
            <person name="Winkler M.E."/>
        </authorList>
    </citation>
    <scope>NUCLEOTIDE SEQUENCE [LARGE SCALE GENOMIC DNA]</scope>
    <source>
        <strain evidence="1 2">C305</strain>
    </source>
</reference>
<comment type="caution">
    <text evidence="1">The sequence shown here is derived from an EMBL/GenBank/DDBJ whole genome shotgun (WGS) entry which is preliminary data.</text>
</comment>
<protein>
    <submittedName>
        <fullName evidence="1">Anhydro-N-acetylmuramic acid kinase</fullName>
    </submittedName>
</protein>
<evidence type="ECO:0000313" key="2">
    <source>
        <dbReference type="Proteomes" id="UP000245370"/>
    </source>
</evidence>
<keyword evidence="1" id="KW-0418">Kinase</keyword>
<reference evidence="1 2" key="1">
    <citation type="submission" date="2018-05" db="EMBL/GenBank/DDBJ databases">
        <title>Brumimicrobium oceani sp. nov., isolated from coastal sediment.</title>
        <authorList>
            <person name="Kou Y."/>
        </authorList>
    </citation>
    <scope>NUCLEOTIDE SEQUENCE [LARGE SCALE GENOMIC DNA]</scope>
    <source>
        <strain evidence="1 2">C305</strain>
    </source>
</reference>
<dbReference type="Pfam" id="PF03702">
    <property type="entry name" value="AnmK"/>
    <property type="match status" value="1"/>
</dbReference>